<dbReference type="AlphaFoldDB" id="A0A3E1YGB5"/>
<name>A0A3E1YGB5_9BACT</name>
<accession>A0A3E1YGB5</accession>
<evidence type="ECO:0000313" key="2">
    <source>
        <dbReference type="Proteomes" id="UP000260644"/>
    </source>
</evidence>
<dbReference type="InterPro" id="IPR010662">
    <property type="entry name" value="RBBP9/YdeN"/>
</dbReference>
<keyword evidence="2" id="KW-1185">Reference proteome</keyword>
<dbReference type="Proteomes" id="UP000260644">
    <property type="component" value="Unassembled WGS sequence"/>
</dbReference>
<dbReference type="Pfam" id="PF06821">
    <property type="entry name" value="Ser_hydrolase"/>
    <property type="match status" value="1"/>
</dbReference>
<dbReference type="Gene3D" id="3.40.50.1820">
    <property type="entry name" value="alpha/beta hydrolase"/>
    <property type="match status" value="1"/>
</dbReference>
<sequence>MELKVLTLPGLNGSGPTHWQSVWENTLPGILRIEQSNWDTPVRSEWVATVEQVVAASGPDVVIAAHSLGCITMAHWAAQTKLKIRAALLVAPADAERPGFPPEATGFSPIPLMRLPFKSIVVASNNDPYCKLERAMYFAENWGSRFVNVGAKGHINSQSGLGDWQEGQHLLEELIHNWPTL</sequence>
<gene>
    <name evidence="1" type="ORF">DVR12_01115</name>
</gene>
<organism evidence="1 2">
    <name type="scientific">Chitinophaga silvatica</name>
    <dbReference type="NCBI Taxonomy" id="2282649"/>
    <lineage>
        <taxon>Bacteria</taxon>
        <taxon>Pseudomonadati</taxon>
        <taxon>Bacteroidota</taxon>
        <taxon>Chitinophagia</taxon>
        <taxon>Chitinophagales</taxon>
        <taxon>Chitinophagaceae</taxon>
        <taxon>Chitinophaga</taxon>
    </lineage>
</organism>
<dbReference type="InterPro" id="IPR029058">
    <property type="entry name" value="AB_hydrolase_fold"/>
</dbReference>
<dbReference type="GO" id="GO:0016787">
    <property type="term" value="F:hydrolase activity"/>
    <property type="evidence" value="ECO:0007669"/>
    <property type="project" value="UniProtKB-KW"/>
</dbReference>
<comment type="caution">
    <text evidence="1">The sequence shown here is derived from an EMBL/GenBank/DDBJ whole genome shotgun (WGS) entry which is preliminary data.</text>
</comment>
<dbReference type="OrthoDB" id="9804993at2"/>
<dbReference type="SUPFAM" id="SSF53474">
    <property type="entry name" value="alpha/beta-Hydrolases"/>
    <property type="match status" value="1"/>
</dbReference>
<keyword evidence="1" id="KW-0378">Hydrolase</keyword>
<protein>
    <submittedName>
        <fullName evidence="1">Alpha/beta hydrolase</fullName>
    </submittedName>
</protein>
<dbReference type="RefSeq" id="WP_116973610.1">
    <property type="nucleotide sequence ID" value="NZ_QPMM01000001.1"/>
</dbReference>
<proteinExistence type="predicted"/>
<reference evidence="1 2" key="1">
    <citation type="submission" date="2018-07" db="EMBL/GenBank/DDBJ databases">
        <title>Chitinophaga K2CV101002-2 sp. nov., isolated from a monsoon evergreen broad-leaved forest soil.</title>
        <authorList>
            <person name="Lv Y."/>
        </authorList>
    </citation>
    <scope>NUCLEOTIDE SEQUENCE [LARGE SCALE GENOMIC DNA]</scope>
    <source>
        <strain evidence="1 2">GDMCC 1.1288</strain>
    </source>
</reference>
<evidence type="ECO:0000313" key="1">
    <source>
        <dbReference type="EMBL" id="RFS26418.1"/>
    </source>
</evidence>
<dbReference type="EMBL" id="QPMM01000001">
    <property type="protein sequence ID" value="RFS26418.1"/>
    <property type="molecule type" value="Genomic_DNA"/>
</dbReference>